<dbReference type="KEGG" id="fbe:FF125_15110"/>
<gene>
    <name evidence="4" type="ORF">FF125_15110</name>
</gene>
<evidence type="ECO:0000313" key="4">
    <source>
        <dbReference type="EMBL" id="QCX39707.1"/>
    </source>
</evidence>
<dbReference type="SUPFAM" id="SSF81296">
    <property type="entry name" value="E set domains"/>
    <property type="match status" value="1"/>
</dbReference>
<dbReference type="Gene3D" id="2.120.10.30">
    <property type="entry name" value="TolB, C-terminal domain"/>
    <property type="match status" value="4"/>
</dbReference>
<keyword evidence="5" id="KW-1185">Reference proteome</keyword>
<dbReference type="Gene3D" id="2.60.40.10">
    <property type="entry name" value="Immunoglobulins"/>
    <property type="match status" value="1"/>
</dbReference>
<dbReference type="InterPro" id="IPR013783">
    <property type="entry name" value="Ig-like_fold"/>
</dbReference>
<dbReference type="PROSITE" id="PS51257">
    <property type="entry name" value="PROKAR_LIPOPROTEIN"/>
    <property type="match status" value="1"/>
</dbReference>
<dbReference type="PANTHER" id="PTHR13833">
    <property type="match status" value="1"/>
</dbReference>
<reference evidence="4 5" key="1">
    <citation type="submission" date="2019-05" db="EMBL/GenBank/DDBJ databases">
        <title>Algicella ahnfeltiae gen. nov., sp. nov., a novel marine bacterium of the family Flavobacteriaceae isolated from a red alga.</title>
        <authorList>
            <person name="Nedashkovskaya O.I."/>
            <person name="Kukhlevskiy A.D."/>
            <person name="Kim S.-G."/>
            <person name="Zhukova N.V."/>
            <person name="Mikhailov V.V."/>
        </authorList>
    </citation>
    <scope>NUCLEOTIDE SEQUENCE [LARGE SCALE GENOMIC DNA]</scope>
    <source>
        <strain evidence="4 5">10Alg115</strain>
    </source>
</reference>
<keyword evidence="1" id="KW-0677">Repeat</keyword>
<dbReference type="OrthoDB" id="791543at2"/>
<dbReference type="InterPro" id="IPR011042">
    <property type="entry name" value="6-blade_b-propeller_TolB-like"/>
</dbReference>
<protein>
    <recommendedName>
        <fullName evidence="3">IPT/TIG domain-containing protein</fullName>
    </recommendedName>
</protein>
<dbReference type="InterPro" id="IPR002909">
    <property type="entry name" value="IPT_dom"/>
</dbReference>
<organism evidence="4 5">
    <name type="scientific">Aureibaculum algae</name>
    <dbReference type="NCBI Taxonomy" id="2584122"/>
    <lineage>
        <taxon>Bacteria</taxon>
        <taxon>Pseudomonadati</taxon>
        <taxon>Bacteroidota</taxon>
        <taxon>Flavobacteriia</taxon>
        <taxon>Flavobacteriales</taxon>
        <taxon>Flavobacteriaceae</taxon>
        <taxon>Aureibaculum</taxon>
    </lineage>
</organism>
<evidence type="ECO:0000256" key="2">
    <source>
        <dbReference type="PROSITE-ProRule" id="PRU00504"/>
    </source>
</evidence>
<dbReference type="Proteomes" id="UP000306229">
    <property type="component" value="Chromosome"/>
</dbReference>
<dbReference type="CDD" id="cd00603">
    <property type="entry name" value="IPT_PCSR"/>
    <property type="match status" value="1"/>
</dbReference>
<proteinExistence type="predicted"/>
<dbReference type="PROSITE" id="PS51125">
    <property type="entry name" value="NHL"/>
    <property type="match status" value="1"/>
</dbReference>
<evidence type="ECO:0000313" key="5">
    <source>
        <dbReference type="Proteomes" id="UP000306229"/>
    </source>
</evidence>
<dbReference type="EMBL" id="CP040749">
    <property type="protein sequence ID" value="QCX39707.1"/>
    <property type="molecule type" value="Genomic_DNA"/>
</dbReference>
<dbReference type="InterPro" id="IPR014756">
    <property type="entry name" value="Ig_E-set"/>
</dbReference>
<evidence type="ECO:0000259" key="3">
    <source>
        <dbReference type="Pfam" id="PF01833"/>
    </source>
</evidence>
<name>A0A5B7TY52_9FLAO</name>
<dbReference type="RefSeq" id="WP_138950544.1">
    <property type="nucleotide sequence ID" value="NZ_CP040749.1"/>
</dbReference>
<evidence type="ECO:0000256" key="1">
    <source>
        <dbReference type="ARBA" id="ARBA00022737"/>
    </source>
</evidence>
<dbReference type="Pfam" id="PF01436">
    <property type="entry name" value="NHL"/>
    <property type="match status" value="1"/>
</dbReference>
<feature type="domain" description="IPT/TIG" evidence="3">
    <location>
        <begin position="43"/>
        <end position="111"/>
    </location>
</feature>
<sequence length="450" mass="48570">MSHIKQTYPLNINKLFVYLVTTLLFLAVLTSCHKDDEPRPVTLSGISPESGSKNTIVTINGSNFGNNLDNVKVYFNEVQAMVQSVTDNEIKTEVPRLAMTGLIKILVNGNELMGPEFTYEFSEAHVTTLAGNKEGGDAPLDGQGANAIFGAMNGIALDKDGNIIIVQTWKNSIRKITPEGLVSTLSKREEQYGESVDGPINEAKFSWPNDIAIDVKGNMFITDTNKNKIRKVSPEGVVTTLVGGSQGYVDGESSEAKFVLPMAITVDELGNIYVSDGSFLNDDSRIRKITPEGVVSTFAGGKIGDVDGQGTEAKFGYIGGLAVDNSGNIIVSDAGNFKIRKISPTGKVTTIAGSAEGFADGKGIEAKFNFPNGITVDKLDNIYVADHWNSKIRKISPDGTVVTLVGRRNHGYLDGEGLEASLTFPRAIIVDDDFNLFFTQNKVVRKITQE</sequence>
<dbReference type="Pfam" id="PF01833">
    <property type="entry name" value="TIG"/>
    <property type="match status" value="1"/>
</dbReference>
<dbReference type="SUPFAM" id="SSF101898">
    <property type="entry name" value="NHL repeat"/>
    <property type="match status" value="1"/>
</dbReference>
<accession>A0A5B7TY52</accession>
<dbReference type="PANTHER" id="PTHR13833:SF71">
    <property type="entry name" value="NHL DOMAIN-CONTAINING PROTEIN"/>
    <property type="match status" value="1"/>
</dbReference>
<feature type="repeat" description="NHL" evidence="2">
    <location>
        <begin position="356"/>
        <end position="398"/>
    </location>
</feature>
<dbReference type="InterPro" id="IPR001258">
    <property type="entry name" value="NHL_repeat"/>
</dbReference>
<dbReference type="AlphaFoldDB" id="A0A5B7TY52"/>